<feature type="transmembrane region" description="Helical" evidence="1">
    <location>
        <begin position="81"/>
        <end position="103"/>
    </location>
</feature>
<dbReference type="InterPro" id="IPR021362">
    <property type="entry name" value="DUF2834"/>
</dbReference>
<feature type="transmembrane region" description="Helical" evidence="1">
    <location>
        <begin position="47"/>
        <end position="69"/>
    </location>
</feature>
<evidence type="ECO:0000313" key="3">
    <source>
        <dbReference type="Proteomes" id="UP000295497"/>
    </source>
</evidence>
<evidence type="ECO:0008006" key="4">
    <source>
        <dbReference type="Google" id="ProtNLM"/>
    </source>
</evidence>
<protein>
    <recommendedName>
        <fullName evidence="4">DUF2834 domain-containing protein</fullName>
    </recommendedName>
</protein>
<evidence type="ECO:0000313" key="2">
    <source>
        <dbReference type="EMBL" id="AUX29751.1"/>
    </source>
</evidence>
<sequence>MNTRKIRIVLYAALTLIGTAGVLWFNIRFMLAGGFDSPTGFVDAATVNPAGASVFVDIAVAATAGMLFMVVEGRRVGVRHIWAYVLLSFLLAFAATFPAFLLARELRLAALDGVG</sequence>
<dbReference type="RefSeq" id="WP_129573862.1">
    <property type="nucleotide sequence ID" value="NZ_CP012672.1"/>
</dbReference>
<feature type="transmembrane region" description="Helical" evidence="1">
    <location>
        <begin position="9"/>
        <end position="27"/>
    </location>
</feature>
<keyword evidence="1" id="KW-0472">Membrane</keyword>
<dbReference type="Proteomes" id="UP000295497">
    <property type="component" value="Chromosome"/>
</dbReference>
<keyword evidence="1" id="KW-0812">Transmembrane</keyword>
<dbReference type="EMBL" id="CP012672">
    <property type="protein sequence ID" value="AUX29751.1"/>
    <property type="molecule type" value="Genomic_DNA"/>
</dbReference>
<proteinExistence type="predicted"/>
<name>A0A4P2QJE9_SORCE</name>
<evidence type="ECO:0000256" key="1">
    <source>
        <dbReference type="SAM" id="Phobius"/>
    </source>
</evidence>
<accession>A0A4P2QJE9</accession>
<keyword evidence="1" id="KW-1133">Transmembrane helix</keyword>
<reference evidence="2 3" key="1">
    <citation type="submission" date="2015-09" db="EMBL/GenBank/DDBJ databases">
        <title>Sorangium comparison.</title>
        <authorList>
            <person name="Zaburannyi N."/>
            <person name="Bunk B."/>
            <person name="Overmann J."/>
            <person name="Mueller R."/>
        </authorList>
    </citation>
    <scope>NUCLEOTIDE SEQUENCE [LARGE SCALE GENOMIC DNA]</scope>
    <source>
        <strain evidence="2 3">So ce836</strain>
    </source>
</reference>
<dbReference type="AlphaFoldDB" id="A0A4P2QJE9"/>
<gene>
    <name evidence="2" type="ORF">SOCE836_018440</name>
</gene>
<organism evidence="2 3">
    <name type="scientific">Sorangium cellulosum</name>
    <name type="common">Polyangium cellulosum</name>
    <dbReference type="NCBI Taxonomy" id="56"/>
    <lineage>
        <taxon>Bacteria</taxon>
        <taxon>Pseudomonadati</taxon>
        <taxon>Myxococcota</taxon>
        <taxon>Polyangia</taxon>
        <taxon>Polyangiales</taxon>
        <taxon>Polyangiaceae</taxon>
        <taxon>Sorangium</taxon>
    </lineage>
</organism>
<dbReference type="Pfam" id="PF11196">
    <property type="entry name" value="DUF2834"/>
    <property type="match status" value="1"/>
</dbReference>